<feature type="domain" description="TRUD" evidence="4">
    <location>
        <begin position="276"/>
        <end position="487"/>
    </location>
</feature>
<evidence type="ECO:0000256" key="1">
    <source>
        <dbReference type="ARBA" id="ARBA00007953"/>
    </source>
</evidence>
<dbReference type="PANTHER" id="PTHR13326:SF21">
    <property type="entry name" value="PSEUDOURIDYLATE SYNTHASE PUS7L"/>
    <property type="match status" value="1"/>
</dbReference>
<keyword evidence="6" id="KW-1185">Reference proteome</keyword>
<name>A0A1R2CRV8_9CILI</name>
<dbReference type="PANTHER" id="PTHR13326">
    <property type="entry name" value="TRNA PSEUDOURIDINE SYNTHASE D"/>
    <property type="match status" value="1"/>
</dbReference>
<dbReference type="EMBL" id="MPUH01000075">
    <property type="protein sequence ID" value="OMJ91720.1"/>
    <property type="molecule type" value="Genomic_DNA"/>
</dbReference>
<dbReference type="InterPro" id="IPR001656">
    <property type="entry name" value="PsdUridine_synth_TruD"/>
</dbReference>
<evidence type="ECO:0000256" key="2">
    <source>
        <dbReference type="ARBA" id="ARBA00022694"/>
    </source>
</evidence>
<dbReference type="PROSITE" id="PS01268">
    <property type="entry name" value="UPF0024"/>
    <property type="match status" value="1"/>
</dbReference>
<dbReference type="PROSITE" id="PS50984">
    <property type="entry name" value="TRUD"/>
    <property type="match status" value="1"/>
</dbReference>
<gene>
    <name evidence="5" type="ORF">SteCoe_5615</name>
</gene>
<dbReference type="Pfam" id="PF01142">
    <property type="entry name" value="TruD"/>
    <property type="match status" value="1"/>
</dbReference>
<evidence type="ECO:0000313" key="6">
    <source>
        <dbReference type="Proteomes" id="UP000187209"/>
    </source>
</evidence>
<dbReference type="Gene3D" id="3.30.2350.20">
    <property type="entry name" value="TruD, catalytic domain"/>
    <property type="match status" value="2"/>
</dbReference>
<dbReference type="InterPro" id="IPR020119">
    <property type="entry name" value="PsdUridine_synth_TruD_CS"/>
</dbReference>
<keyword evidence="2" id="KW-0819">tRNA processing</keyword>
<dbReference type="GO" id="GO:0005634">
    <property type="term" value="C:nucleus"/>
    <property type="evidence" value="ECO:0007669"/>
    <property type="project" value="TreeGrafter"/>
</dbReference>
<dbReference type="PIRSF" id="PIRSF037016">
    <property type="entry name" value="Pseudouridin_synth_euk_prd"/>
    <property type="match status" value="1"/>
</dbReference>
<reference evidence="5 6" key="1">
    <citation type="submission" date="2016-11" db="EMBL/GenBank/DDBJ databases">
        <title>The macronuclear genome of Stentor coeruleus: a giant cell with tiny introns.</title>
        <authorList>
            <person name="Slabodnick M."/>
            <person name="Ruby J.G."/>
            <person name="Reiff S.B."/>
            <person name="Swart E.C."/>
            <person name="Gosai S."/>
            <person name="Prabakaran S."/>
            <person name="Witkowska E."/>
            <person name="Larue G.E."/>
            <person name="Fisher S."/>
            <person name="Freeman R.M."/>
            <person name="Gunawardena J."/>
            <person name="Chu W."/>
            <person name="Stover N.A."/>
            <person name="Gregory B.D."/>
            <person name="Nowacki M."/>
            <person name="Derisi J."/>
            <person name="Roy S.W."/>
            <person name="Marshall W.F."/>
            <person name="Sood P."/>
        </authorList>
    </citation>
    <scope>NUCLEOTIDE SEQUENCE [LARGE SCALE GENOMIC DNA]</scope>
    <source>
        <strain evidence="5">WM001</strain>
    </source>
</reference>
<dbReference type="AlphaFoldDB" id="A0A1R2CRV8"/>
<dbReference type="Proteomes" id="UP000187209">
    <property type="component" value="Unassembled WGS sequence"/>
</dbReference>
<evidence type="ECO:0000259" key="4">
    <source>
        <dbReference type="PROSITE" id="PS50984"/>
    </source>
</evidence>
<dbReference type="OrthoDB" id="447290at2759"/>
<evidence type="ECO:0000313" key="5">
    <source>
        <dbReference type="EMBL" id="OMJ91720.1"/>
    </source>
</evidence>
<evidence type="ECO:0000256" key="3">
    <source>
        <dbReference type="ARBA" id="ARBA00023235"/>
    </source>
</evidence>
<comment type="similarity">
    <text evidence="1">Belongs to the pseudouridine synthase TruD family.</text>
</comment>
<dbReference type="CDD" id="cd02576">
    <property type="entry name" value="PseudoU_synth_ScPUS7"/>
    <property type="match status" value="1"/>
</dbReference>
<proteinExistence type="inferred from homology"/>
<accession>A0A1R2CRV8</accession>
<dbReference type="SUPFAM" id="SSF55120">
    <property type="entry name" value="Pseudouridine synthase"/>
    <property type="match status" value="1"/>
</dbReference>
<dbReference type="InterPro" id="IPR042214">
    <property type="entry name" value="TruD_catalytic"/>
</dbReference>
<dbReference type="GO" id="GO:0008033">
    <property type="term" value="P:tRNA processing"/>
    <property type="evidence" value="ECO:0007669"/>
    <property type="project" value="UniProtKB-KW"/>
</dbReference>
<organism evidence="5 6">
    <name type="scientific">Stentor coeruleus</name>
    <dbReference type="NCBI Taxonomy" id="5963"/>
    <lineage>
        <taxon>Eukaryota</taxon>
        <taxon>Sar</taxon>
        <taxon>Alveolata</taxon>
        <taxon>Ciliophora</taxon>
        <taxon>Postciliodesmatophora</taxon>
        <taxon>Heterotrichea</taxon>
        <taxon>Heterotrichida</taxon>
        <taxon>Stentoridae</taxon>
        <taxon>Stentor</taxon>
    </lineage>
</organism>
<keyword evidence="3" id="KW-0413">Isomerase</keyword>
<sequence length="539" mass="60943">MASLVGITEFLTETRRIGGRLKEKCSDFVVKEIDLKGCIAEITGKVFIKKEEEKVEIKEISEENAKKINEKIGQELGDKILALAQRISGGEYESILEIPSPDDKEERTKIHFTIKEFAPMLTSCTEKANNIIRIYSSKLAQSFNKRQKLNLDSRGAKKTPSKYIQFTLNKQNLDTAKALKILGKATGIKDKSFGIAGNKDKKALTSQNITAFANYLDKLQHAKLPENMQIGDFKYSDTELKIGDLKGNRFEIIIRHLTCQDESHISQLIETLKVKGFVNYFGLQRFGNSVENATHTIGLAILTKNYQKAVDIILGPRSVKNEDENRARVNWIAYHDVDRALQEFPIFCNIERTILEGMRKAGSSNAVLNGFMALTRNSRMLYAHAYQSYVWNQVTSFRLQMSQETLAGDLIQDLQDHVAYLTEENKKNYTIHDVVLPLPGSKILFPTNDAASVYTKVLSQDGISLQTFNELQKEMALTGSYRKIVVKPENLTWETVKLKENNVDEDSTDFGVKVAFDLPSSSYATVCLREIMGEEYIDN</sequence>
<dbReference type="InterPro" id="IPR020103">
    <property type="entry name" value="PsdUridine_synth_cat_dom_sf"/>
</dbReference>
<dbReference type="GO" id="GO:0001522">
    <property type="term" value="P:pseudouridine synthesis"/>
    <property type="evidence" value="ECO:0007669"/>
    <property type="project" value="InterPro"/>
</dbReference>
<dbReference type="GO" id="GO:0003723">
    <property type="term" value="F:RNA binding"/>
    <property type="evidence" value="ECO:0007669"/>
    <property type="project" value="InterPro"/>
</dbReference>
<dbReference type="GO" id="GO:0009982">
    <property type="term" value="F:pseudouridine synthase activity"/>
    <property type="evidence" value="ECO:0007669"/>
    <property type="project" value="InterPro"/>
</dbReference>
<protein>
    <recommendedName>
        <fullName evidence="4">TRUD domain-containing protein</fullName>
    </recommendedName>
</protein>
<dbReference type="NCBIfam" id="TIGR00094">
    <property type="entry name" value="tRNA_TruD_broad"/>
    <property type="match status" value="1"/>
</dbReference>
<dbReference type="InterPro" id="IPR011760">
    <property type="entry name" value="PsdUridine_synth_TruD_insert"/>
</dbReference>
<comment type="caution">
    <text evidence="5">The sequence shown here is derived from an EMBL/GenBank/DDBJ whole genome shotgun (WGS) entry which is preliminary data.</text>
</comment>